<dbReference type="InterPro" id="IPR001680">
    <property type="entry name" value="WD40_rpt"/>
</dbReference>
<organism evidence="7 8">
    <name type="scientific">Galdieria sulphuraria</name>
    <name type="common">Red alga</name>
    <dbReference type="NCBI Taxonomy" id="130081"/>
    <lineage>
        <taxon>Eukaryota</taxon>
        <taxon>Rhodophyta</taxon>
        <taxon>Bangiophyceae</taxon>
        <taxon>Galdieriales</taxon>
        <taxon>Galdieriaceae</taxon>
        <taxon>Galdieria</taxon>
    </lineage>
</organism>
<evidence type="ECO:0000256" key="2">
    <source>
        <dbReference type="ARBA" id="ARBA00023242"/>
    </source>
</evidence>
<dbReference type="Pfam" id="PF00400">
    <property type="entry name" value="WD40"/>
    <property type="match status" value="2"/>
</dbReference>
<dbReference type="STRING" id="130081.M2Y4X5"/>
<feature type="domain" description="Small-subunit processome Utp12" evidence="6">
    <location>
        <begin position="607"/>
        <end position="710"/>
    </location>
</feature>
<dbReference type="SMART" id="SM00320">
    <property type="entry name" value="WD40"/>
    <property type="match status" value="3"/>
</dbReference>
<dbReference type="PANTHER" id="PTHR44267:SF1">
    <property type="entry name" value="WD REPEAT-CONTAINING PROTEIN 43"/>
    <property type="match status" value="1"/>
</dbReference>
<sequence>MKNNSVSSGEDSGNTVDNASSYVNGVNEKTQESNRLSATEGSLGSIETPFGAFTKDGKYVVVMSPNGNLSLFQTNIDTLVSENAAGTSTDTRTLEFKSRIPLQSEQRKKTELKQNKQDAVAQLTSGKAGKVTCLAISYQPLPNEKSKTVKRRKQIPESNEALDIIIAIGFHLGEVLLRKSGGFSDLEVFHGCPESIQAHNKRQVSGICFSQDASKMFSSGHDGNIVIWERSSFSSPPYPKRRIVHGASQSISCIACNKAGTRLAVGDTEISLYDVEKGSKILYFRGHRNPISGLSFFLEDNFLVSCSVHENNAYIWSCNEESQKLNSANEVGGSEVNQRSYPELNGQVESKKAWKRTRPSDDVHMPRTVSGVLRSNFPVKFVNVLSEDWKKKCCLLTCILADGTVSGYELSVQQLEKENEAAFSLESPSFTTVTSTSDDAIFTTAMDSTHTFVLFGHGGFLKPIIEAVSLSEIQREASFRLKPKQKGGILRVNNAFSHLNEASNRLVKHLREEKESEVLSNKQLSVASQAVLKNASEDMNNTVKDGAAEVADSEEEQTLEAKLNHLNVSETLLESAPPKKFEKQAERPRRNLETSIRILEQAVGHHDTKLLERALASVTDKRQIQRTVGRLDSSCVVPLLRELILRFESNPNRAKVLLVWIQSVLIRHASFLSSTGELVDELKRLQEVMEERMDVFQSILELEGRLELITSHFKTNLEDQNSEQPMFEYDEEDSEASNASDAAINE</sequence>
<dbReference type="Pfam" id="PF04003">
    <property type="entry name" value="Utp12"/>
    <property type="match status" value="1"/>
</dbReference>
<gene>
    <name evidence="7" type="ORF">Gasu_19120</name>
</gene>
<dbReference type="GO" id="GO:0000462">
    <property type="term" value="P:maturation of SSU-rRNA from tricistronic rRNA transcript (SSU-rRNA, 5.8S rRNA, LSU-rRNA)"/>
    <property type="evidence" value="ECO:0007669"/>
    <property type="project" value="TreeGrafter"/>
</dbReference>
<dbReference type="InterPro" id="IPR052414">
    <property type="entry name" value="U3_snoRNA-assoc_WDR"/>
</dbReference>
<accession>M2Y4X5</accession>
<dbReference type="GeneID" id="17089593"/>
<dbReference type="Proteomes" id="UP000030680">
    <property type="component" value="Unassembled WGS sequence"/>
</dbReference>
<evidence type="ECO:0000256" key="5">
    <source>
        <dbReference type="SAM" id="MobiDB-lite"/>
    </source>
</evidence>
<protein>
    <submittedName>
        <fullName evidence="7">Nucleic acid binding protein</fullName>
    </submittedName>
</protein>
<dbReference type="InterPro" id="IPR007148">
    <property type="entry name" value="SSU_processome_Utp12"/>
</dbReference>
<keyword evidence="4" id="KW-0853">WD repeat</keyword>
<dbReference type="AlphaFoldDB" id="M2Y4X5"/>
<comment type="subcellular location">
    <subcellularLocation>
        <location evidence="1">Nucleus</location>
    </subcellularLocation>
</comment>
<dbReference type="KEGG" id="gsl:Gasu_19120"/>
<keyword evidence="2" id="KW-0539">Nucleus</keyword>
<dbReference type="eggNOG" id="KOG4547">
    <property type="taxonomic scope" value="Eukaryota"/>
</dbReference>
<feature type="repeat" description="WD" evidence="4">
    <location>
        <begin position="197"/>
        <end position="229"/>
    </location>
</feature>
<feature type="region of interest" description="Disordered" evidence="5">
    <location>
        <begin position="720"/>
        <end position="746"/>
    </location>
</feature>
<evidence type="ECO:0000256" key="3">
    <source>
        <dbReference type="ARBA" id="ARBA00038335"/>
    </source>
</evidence>
<dbReference type="OMA" id="NIVIWER"/>
<dbReference type="RefSeq" id="XP_005707419.1">
    <property type="nucleotide sequence ID" value="XM_005707362.1"/>
</dbReference>
<dbReference type="SUPFAM" id="SSF50978">
    <property type="entry name" value="WD40 repeat-like"/>
    <property type="match status" value="1"/>
</dbReference>
<feature type="compositionally biased region" description="Low complexity" evidence="5">
    <location>
        <begin position="736"/>
        <end position="746"/>
    </location>
</feature>
<dbReference type="OrthoDB" id="30195at2759"/>
<feature type="region of interest" description="Disordered" evidence="5">
    <location>
        <begin position="1"/>
        <end position="42"/>
    </location>
</feature>
<evidence type="ECO:0000313" key="8">
    <source>
        <dbReference type="Proteomes" id="UP000030680"/>
    </source>
</evidence>
<dbReference type="Gene3D" id="2.130.10.10">
    <property type="entry name" value="YVTN repeat-like/Quinoprotein amine dehydrogenase"/>
    <property type="match status" value="1"/>
</dbReference>
<name>M2Y4X5_GALSU</name>
<comment type="similarity">
    <text evidence="3">Belongs to the UTP5 family.</text>
</comment>
<proteinExistence type="inferred from homology"/>
<dbReference type="PANTHER" id="PTHR44267">
    <property type="entry name" value="WD REPEAT-CONTAINING PROTEIN 43"/>
    <property type="match status" value="1"/>
</dbReference>
<reference evidence="8" key="1">
    <citation type="journal article" date="2013" name="Science">
        <title>Gene transfer from bacteria and archaea facilitated evolution of an extremophilic eukaryote.</title>
        <authorList>
            <person name="Schonknecht G."/>
            <person name="Chen W.H."/>
            <person name="Ternes C.M."/>
            <person name="Barbier G.G."/>
            <person name="Shrestha R.P."/>
            <person name="Stanke M."/>
            <person name="Brautigam A."/>
            <person name="Baker B.J."/>
            <person name="Banfield J.F."/>
            <person name="Garavito R.M."/>
            <person name="Carr K."/>
            <person name="Wilkerson C."/>
            <person name="Rensing S.A."/>
            <person name="Gagneul D."/>
            <person name="Dickenson N.E."/>
            <person name="Oesterhelt C."/>
            <person name="Lercher M.J."/>
            <person name="Weber A.P."/>
        </authorList>
    </citation>
    <scope>NUCLEOTIDE SEQUENCE [LARGE SCALE GENOMIC DNA]</scope>
    <source>
        <strain evidence="8">074W</strain>
    </source>
</reference>
<evidence type="ECO:0000256" key="1">
    <source>
        <dbReference type="ARBA" id="ARBA00004123"/>
    </source>
</evidence>
<dbReference type="InterPro" id="IPR036322">
    <property type="entry name" value="WD40_repeat_dom_sf"/>
</dbReference>
<dbReference type="Gramene" id="EME30899">
    <property type="protein sequence ID" value="EME30899"/>
    <property type="gene ID" value="Gasu_19120"/>
</dbReference>
<dbReference type="GO" id="GO:0005730">
    <property type="term" value="C:nucleolus"/>
    <property type="evidence" value="ECO:0007669"/>
    <property type="project" value="TreeGrafter"/>
</dbReference>
<evidence type="ECO:0000256" key="4">
    <source>
        <dbReference type="PROSITE-ProRule" id="PRU00221"/>
    </source>
</evidence>
<dbReference type="PROSITE" id="PS50082">
    <property type="entry name" value="WD_REPEATS_2"/>
    <property type="match status" value="1"/>
</dbReference>
<evidence type="ECO:0000259" key="6">
    <source>
        <dbReference type="Pfam" id="PF04003"/>
    </source>
</evidence>
<dbReference type="InterPro" id="IPR015943">
    <property type="entry name" value="WD40/YVTN_repeat-like_dom_sf"/>
</dbReference>
<keyword evidence="8" id="KW-1185">Reference proteome</keyword>
<evidence type="ECO:0000313" key="7">
    <source>
        <dbReference type="EMBL" id="EME30899.1"/>
    </source>
</evidence>
<dbReference type="EMBL" id="KB454496">
    <property type="protein sequence ID" value="EME30899.1"/>
    <property type="molecule type" value="Genomic_DNA"/>
</dbReference>